<dbReference type="eggNOG" id="KOG3007">
    <property type="taxonomic scope" value="Eukaryota"/>
</dbReference>
<reference evidence="10" key="1">
    <citation type="journal article" date="2013" name="Nature">
        <title>Pan genome of the phytoplankton Emiliania underpins its global distribution.</title>
        <authorList>
            <person name="Read B.A."/>
            <person name="Kegel J."/>
            <person name="Klute M.J."/>
            <person name="Kuo A."/>
            <person name="Lefebvre S.C."/>
            <person name="Maumus F."/>
            <person name="Mayer C."/>
            <person name="Miller J."/>
            <person name="Monier A."/>
            <person name="Salamov A."/>
            <person name="Young J."/>
            <person name="Aguilar M."/>
            <person name="Claverie J.M."/>
            <person name="Frickenhaus S."/>
            <person name="Gonzalez K."/>
            <person name="Herman E.K."/>
            <person name="Lin Y.C."/>
            <person name="Napier J."/>
            <person name="Ogata H."/>
            <person name="Sarno A.F."/>
            <person name="Shmutz J."/>
            <person name="Schroeder D."/>
            <person name="de Vargas C."/>
            <person name="Verret F."/>
            <person name="von Dassow P."/>
            <person name="Valentin K."/>
            <person name="Van de Peer Y."/>
            <person name="Wheeler G."/>
            <person name="Dacks J.B."/>
            <person name="Delwiche C.F."/>
            <person name="Dyhrman S.T."/>
            <person name="Glockner G."/>
            <person name="John U."/>
            <person name="Richards T."/>
            <person name="Worden A.Z."/>
            <person name="Zhang X."/>
            <person name="Grigoriev I.V."/>
            <person name="Allen A.E."/>
            <person name="Bidle K."/>
            <person name="Borodovsky M."/>
            <person name="Bowler C."/>
            <person name="Brownlee C."/>
            <person name="Cock J.M."/>
            <person name="Elias M."/>
            <person name="Gladyshev V.N."/>
            <person name="Groth M."/>
            <person name="Guda C."/>
            <person name="Hadaegh A."/>
            <person name="Iglesias-Rodriguez M.D."/>
            <person name="Jenkins J."/>
            <person name="Jones B.M."/>
            <person name="Lawson T."/>
            <person name="Leese F."/>
            <person name="Lindquist E."/>
            <person name="Lobanov A."/>
            <person name="Lomsadze A."/>
            <person name="Malik S.B."/>
            <person name="Marsh M.E."/>
            <person name="Mackinder L."/>
            <person name="Mock T."/>
            <person name="Mueller-Roeber B."/>
            <person name="Pagarete A."/>
            <person name="Parker M."/>
            <person name="Probert I."/>
            <person name="Quesneville H."/>
            <person name="Raines C."/>
            <person name="Rensing S.A."/>
            <person name="Riano-Pachon D.M."/>
            <person name="Richier S."/>
            <person name="Rokitta S."/>
            <person name="Shiraiwa Y."/>
            <person name="Soanes D.M."/>
            <person name="van der Giezen M."/>
            <person name="Wahlund T.M."/>
            <person name="Williams B."/>
            <person name="Wilson W."/>
            <person name="Wolfe G."/>
            <person name="Wurch L.L."/>
        </authorList>
    </citation>
    <scope>NUCLEOTIDE SEQUENCE</scope>
</reference>
<comment type="similarity">
    <text evidence="2">Belongs to the threonine synthase family.</text>
</comment>
<dbReference type="Gene3D" id="3.40.50.720">
    <property type="entry name" value="NAD(P)-binding Rossmann-like Domain"/>
    <property type="match status" value="1"/>
</dbReference>
<evidence type="ECO:0000313" key="9">
    <source>
        <dbReference type="EnsemblProtists" id="EOD34476"/>
    </source>
</evidence>
<dbReference type="InterPro" id="IPR004450">
    <property type="entry name" value="Thr_synthase-like"/>
</dbReference>
<dbReference type="AlphaFoldDB" id="A0A0D3KFE1"/>
<feature type="domain" description="Threonine synthase N-terminal" evidence="8">
    <location>
        <begin position="137"/>
        <end position="207"/>
    </location>
</feature>
<sequence>MMGKDREPLGSEKGRELNAEGRPDSGDPSRDLNSSRAGTTDPPNTVPVFTWENDEVVVGGNAKIRCQVTAVSAAESAQLTNQEHQKLSKRQHEDEASWSTRSWLSLQAQRMSVALQLAAAEEIATELRLAAASEDARRRVHGLDFSDILLSAYAPDGGLFVPELSTMPNHIAGLHPGMTLAQVTARVLEPFTGIALADCEEICAAAFLSFNNGLEPALPLVRAGRRLLLETGAGPTLAFKDIGQQVVARLLNHVLGGRGERATIVVETSGDTGPAAIEAVRGCEAVRIFCLYPEGRVSRVQELQMVTVDSPNVFVYRTEGDTDEQAEALKRVFEDAAFMRRHSVCSINSINWARVLVQAGYYLWACQQVSPASDRPVHFVVPTGAFGNAAGGLLAKRLGGAVGRIVCATNSNDVVHRTISRGDMSMRANQQTVSPAMDIQFAYNVERLLYFCSGGDATAVAALMATLEADRAVALPPPLLHAVQDTFVSCAVSDAQTLQTMREVWAADGYALDPHSAIGVHALRTTPRTEPTLWIRYSGGMGLGVHALDHVESVRAACEGGRVVCVLTAHPAKFEEAVAAAGLPAAVCNDPRVAALERKPKKFRRLRDPKAASRQLKLEAWASEGRVSVPPIQTLGQPPLGRFSGDSKGDGQACIKSAYEEGGEVFVAKVASGGGGNNSGLVLVFSQRTFAPLAVLLDGGLLTELRTAAAGALAASLFAPAEPHHIAVIGCGVQARYQLGMLAAVTPCRAVRLWSRRPEQARALAAELDGGPAGWAAEVAPSAEAACRGAGIVLTVTPARSAIVRTAWLRRPVVVLAIGADSAGKQELEAGALIEADLVVVDSRAQCVDKGELQHAVAAGFDPEEARELGECIAEGGWGRGSKPSRPELVVFDSTGVAIQDVKIAELCLAELSRQPAVPSKL</sequence>
<evidence type="ECO:0000313" key="10">
    <source>
        <dbReference type="Proteomes" id="UP000013827"/>
    </source>
</evidence>
<comment type="cofactor">
    <cofactor evidence="1 5">
        <name>pyridoxal 5'-phosphate</name>
        <dbReference type="ChEBI" id="CHEBI:597326"/>
    </cofactor>
</comment>
<dbReference type="SUPFAM" id="SSF53686">
    <property type="entry name" value="Tryptophan synthase beta subunit-like PLP-dependent enzymes"/>
    <property type="match status" value="1"/>
</dbReference>
<evidence type="ECO:0000256" key="5">
    <source>
        <dbReference type="PIRSR" id="PIRSR604450-51"/>
    </source>
</evidence>
<dbReference type="PANTHER" id="PTHR42690">
    <property type="entry name" value="THREONINE SYNTHASE FAMILY MEMBER"/>
    <property type="match status" value="1"/>
</dbReference>
<dbReference type="Gene3D" id="3.40.50.1100">
    <property type="match status" value="2"/>
</dbReference>
<dbReference type="Pfam" id="PF14821">
    <property type="entry name" value="Thr_synth_N"/>
    <property type="match status" value="1"/>
</dbReference>
<dbReference type="GO" id="GO:0009071">
    <property type="term" value="P:serine family amino acid catabolic process"/>
    <property type="evidence" value="ECO:0007669"/>
    <property type="project" value="TreeGrafter"/>
</dbReference>
<accession>A0A0D3KFE1</accession>
<dbReference type="EnsemblProtists" id="EOD34476">
    <property type="protein sequence ID" value="EOD34476"/>
    <property type="gene ID" value="EMIHUDRAFT_455597"/>
</dbReference>
<dbReference type="eggNOG" id="KOG2616">
    <property type="taxonomic scope" value="Eukaryota"/>
</dbReference>
<feature type="compositionally biased region" description="Basic and acidic residues" evidence="6">
    <location>
        <begin position="1"/>
        <end position="30"/>
    </location>
</feature>
<dbReference type="GO" id="GO:0030170">
    <property type="term" value="F:pyridoxal phosphate binding"/>
    <property type="evidence" value="ECO:0007669"/>
    <property type="project" value="TreeGrafter"/>
</dbReference>
<protein>
    <recommendedName>
        <fullName evidence="11">Ornithine cyclodeaminase</fullName>
    </recommendedName>
</protein>
<feature type="domain" description="Tryptophan synthase beta chain-like PALP" evidence="7">
    <location>
        <begin position="234"/>
        <end position="523"/>
    </location>
</feature>
<dbReference type="GO" id="GO:0046360">
    <property type="term" value="P:2-oxobutyrate biosynthetic process"/>
    <property type="evidence" value="ECO:0007669"/>
    <property type="project" value="TreeGrafter"/>
</dbReference>
<feature type="region of interest" description="Disordered" evidence="6">
    <location>
        <begin position="1"/>
        <end position="48"/>
    </location>
</feature>
<dbReference type="SUPFAM" id="SSF51735">
    <property type="entry name" value="NAD(P)-binding Rossmann-fold domains"/>
    <property type="match status" value="1"/>
</dbReference>
<dbReference type="KEGG" id="ehx:EMIHUDRAFT_455597"/>
<feature type="compositionally biased region" description="Polar residues" evidence="6">
    <location>
        <begin position="31"/>
        <end position="43"/>
    </location>
</feature>
<dbReference type="NCBIfam" id="TIGR00260">
    <property type="entry name" value="thrC"/>
    <property type="match status" value="1"/>
</dbReference>
<dbReference type="Gene3D" id="3.30.1780.10">
    <property type="entry name" value="ornithine cyclodeaminase, domain 1"/>
    <property type="match status" value="1"/>
</dbReference>
<evidence type="ECO:0000256" key="6">
    <source>
        <dbReference type="SAM" id="MobiDB-lite"/>
    </source>
</evidence>
<dbReference type="STRING" id="2903.R1FG46"/>
<dbReference type="InterPro" id="IPR036052">
    <property type="entry name" value="TrpB-like_PALP_sf"/>
</dbReference>
<dbReference type="InterPro" id="IPR051166">
    <property type="entry name" value="Threonine_Synthase"/>
</dbReference>
<keyword evidence="4" id="KW-0456">Lyase</keyword>
<dbReference type="PaxDb" id="2903-EOD34476"/>
<dbReference type="InterPro" id="IPR036291">
    <property type="entry name" value="NAD(P)-bd_dom_sf"/>
</dbReference>
<evidence type="ECO:0000256" key="3">
    <source>
        <dbReference type="ARBA" id="ARBA00022898"/>
    </source>
</evidence>
<dbReference type="Gene3D" id="3.90.1380.10">
    <property type="entry name" value="Threonine synthase, N-terminal domain"/>
    <property type="match status" value="1"/>
</dbReference>
<dbReference type="PANTHER" id="PTHR42690:SF1">
    <property type="entry name" value="THREONINE SYNTHASE-LIKE 2"/>
    <property type="match status" value="1"/>
</dbReference>
<feature type="modified residue" description="N6-(pyridoxal phosphate)lysine" evidence="5">
    <location>
        <position position="240"/>
    </location>
</feature>
<dbReference type="Pfam" id="PF24857">
    <property type="entry name" value="THR4_C"/>
    <property type="match status" value="1"/>
</dbReference>
<dbReference type="InterPro" id="IPR029144">
    <property type="entry name" value="Thr_synth_N"/>
</dbReference>
<dbReference type="Pfam" id="PF00291">
    <property type="entry name" value="PALP"/>
    <property type="match status" value="1"/>
</dbReference>
<evidence type="ECO:0000259" key="7">
    <source>
        <dbReference type="Pfam" id="PF00291"/>
    </source>
</evidence>
<keyword evidence="3 5" id="KW-0663">Pyridoxal phosphate</keyword>
<evidence type="ECO:0000256" key="1">
    <source>
        <dbReference type="ARBA" id="ARBA00001933"/>
    </source>
</evidence>
<dbReference type="GeneID" id="17279746"/>
<name>A0A0D3KFE1_EMIH1</name>
<evidence type="ECO:0000256" key="4">
    <source>
        <dbReference type="ARBA" id="ARBA00023239"/>
    </source>
</evidence>
<reference evidence="9" key="2">
    <citation type="submission" date="2024-10" db="UniProtKB">
        <authorList>
            <consortium name="EnsemblProtists"/>
        </authorList>
    </citation>
    <scope>IDENTIFICATION</scope>
</reference>
<evidence type="ECO:0000256" key="2">
    <source>
        <dbReference type="ARBA" id="ARBA00005517"/>
    </source>
</evidence>
<evidence type="ECO:0000259" key="8">
    <source>
        <dbReference type="Pfam" id="PF14821"/>
    </source>
</evidence>
<dbReference type="HOGENOM" id="CLU_014374_0_0_1"/>
<dbReference type="InterPro" id="IPR003462">
    <property type="entry name" value="ODC_Mu_crystall"/>
</dbReference>
<dbReference type="InterPro" id="IPR001926">
    <property type="entry name" value="TrpB-like_PALP"/>
</dbReference>
<dbReference type="Proteomes" id="UP000013827">
    <property type="component" value="Unassembled WGS sequence"/>
</dbReference>
<dbReference type="InterPro" id="IPR037158">
    <property type="entry name" value="Thr_synth_N_sf"/>
</dbReference>
<proteinExistence type="inferred from homology"/>
<evidence type="ECO:0008006" key="11">
    <source>
        <dbReference type="Google" id="ProtNLM"/>
    </source>
</evidence>
<dbReference type="GO" id="GO:0016829">
    <property type="term" value="F:lyase activity"/>
    <property type="evidence" value="ECO:0007669"/>
    <property type="project" value="UniProtKB-KW"/>
</dbReference>
<organism evidence="9 10">
    <name type="scientific">Emiliania huxleyi (strain CCMP1516)</name>
    <dbReference type="NCBI Taxonomy" id="280463"/>
    <lineage>
        <taxon>Eukaryota</taxon>
        <taxon>Haptista</taxon>
        <taxon>Haptophyta</taxon>
        <taxon>Prymnesiophyceae</taxon>
        <taxon>Isochrysidales</taxon>
        <taxon>Noelaerhabdaceae</taxon>
        <taxon>Emiliania</taxon>
    </lineage>
</organism>
<dbReference type="Pfam" id="PF02423">
    <property type="entry name" value="OCD_Mu_crystall"/>
    <property type="match status" value="1"/>
</dbReference>
<dbReference type="InterPro" id="IPR023401">
    <property type="entry name" value="ODC_N"/>
</dbReference>
<dbReference type="RefSeq" id="XP_005786905.1">
    <property type="nucleotide sequence ID" value="XM_005786848.1"/>
</dbReference>
<keyword evidence="10" id="KW-1185">Reference proteome</keyword>